<feature type="region of interest" description="Disordered" evidence="10">
    <location>
        <begin position="542"/>
        <end position="630"/>
    </location>
</feature>
<evidence type="ECO:0000256" key="8">
    <source>
        <dbReference type="ARBA" id="ARBA00023204"/>
    </source>
</evidence>
<feature type="domain" description="XPG-I" evidence="11">
    <location>
        <begin position="138"/>
        <end position="208"/>
    </location>
</feature>
<keyword evidence="9" id="KW-0539">Nucleus</keyword>
<dbReference type="PANTHER" id="PTHR11081">
    <property type="entry name" value="FLAP ENDONUCLEASE FAMILY MEMBER"/>
    <property type="match status" value="1"/>
</dbReference>
<dbReference type="SMART" id="SM00485">
    <property type="entry name" value="XPGN"/>
    <property type="match status" value="1"/>
</dbReference>
<keyword evidence="5" id="KW-0227">DNA damage</keyword>
<dbReference type="KEGG" id="ccp:CHC_T00003721001"/>
<evidence type="ECO:0000256" key="6">
    <source>
        <dbReference type="ARBA" id="ARBA00022801"/>
    </source>
</evidence>
<dbReference type="PhylomeDB" id="R7Q9S7"/>
<keyword evidence="14" id="KW-1185">Reference proteome</keyword>
<accession>R7Q9S7</accession>
<evidence type="ECO:0000256" key="10">
    <source>
        <dbReference type="SAM" id="MobiDB-lite"/>
    </source>
</evidence>
<evidence type="ECO:0000256" key="7">
    <source>
        <dbReference type="ARBA" id="ARBA00022842"/>
    </source>
</evidence>
<keyword evidence="4" id="KW-0479">Metal-binding</keyword>
<evidence type="ECO:0000313" key="13">
    <source>
        <dbReference type="EMBL" id="CDF34814.1"/>
    </source>
</evidence>
<evidence type="ECO:0000259" key="12">
    <source>
        <dbReference type="SMART" id="SM00485"/>
    </source>
</evidence>
<dbReference type="STRING" id="2769.R7Q9S7"/>
<evidence type="ECO:0000313" key="14">
    <source>
        <dbReference type="Proteomes" id="UP000012073"/>
    </source>
</evidence>
<dbReference type="PRINTS" id="PR00853">
    <property type="entry name" value="XPGRADSUPER"/>
</dbReference>
<dbReference type="GO" id="GO:0005634">
    <property type="term" value="C:nucleus"/>
    <property type="evidence" value="ECO:0007669"/>
    <property type="project" value="UniProtKB-SubCell"/>
</dbReference>
<dbReference type="SUPFAM" id="SSF47807">
    <property type="entry name" value="5' to 3' exonuclease, C-terminal subdomain"/>
    <property type="match status" value="1"/>
</dbReference>
<feature type="compositionally biased region" description="Basic and acidic residues" evidence="10">
    <location>
        <begin position="615"/>
        <end position="630"/>
    </location>
</feature>
<dbReference type="InterPro" id="IPR029060">
    <property type="entry name" value="PIN-like_dom_sf"/>
</dbReference>
<proteinExistence type="predicted"/>
<dbReference type="InterPro" id="IPR006084">
    <property type="entry name" value="XPG/Rad2"/>
</dbReference>
<gene>
    <name evidence="13" type="ORF">CHC_T00003721001</name>
</gene>
<dbReference type="FunFam" id="3.40.50.1010:FF:000002">
    <property type="entry name" value="Exonuclease 1, putative"/>
    <property type="match status" value="1"/>
</dbReference>
<dbReference type="Gramene" id="CDF34814">
    <property type="protein sequence ID" value="CDF34814"/>
    <property type="gene ID" value="CHC_T00003721001"/>
</dbReference>
<dbReference type="InterPro" id="IPR006086">
    <property type="entry name" value="XPG-I_dom"/>
</dbReference>
<reference evidence="14" key="1">
    <citation type="journal article" date="2013" name="Proc. Natl. Acad. Sci. U.S.A.">
        <title>Genome structure and metabolic features in the red seaweed Chondrus crispus shed light on evolution of the Archaeplastida.</title>
        <authorList>
            <person name="Collen J."/>
            <person name="Porcel B."/>
            <person name="Carre W."/>
            <person name="Ball S.G."/>
            <person name="Chaparro C."/>
            <person name="Tonon T."/>
            <person name="Barbeyron T."/>
            <person name="Michel G."/>
            <person name="Noel B."/>
            <person name="Valentin K."/>
            <person name="Elias M."/>
            <person name="Artiguenave F."/>
            <person name="Arun A."/>
            <person name="Aury J.M."/>
            <person name="Barbosa-Neto J.F."/>
            <person name="Bothwell J.H."/>
            <person name="Bouget F.Y."/>
            <person name="Brillet L."/>
            <person name="Cabello-Hurtado F."/>
            <person name="Capella-Gutierrez S."/>
            <person name="Charrier B."/>
            <person name="Cladiere L."/>
            <person name="Cock J.M."/>
            <person name="Coelho S.M."/>
            <person name="Colleoni C."/>
            <person name="Czjzek M."/>
            <person name="Da Silva C."/>
            <person name="Delage L."/>
            <person name="Denoeud F."/>
            <person name="Deschamps P."/>
            <person name="Dittami S.M."/>
            <person name="Gabaldon T."/>
            <person name="Gachon C.M."/>
            <person name="Groisillier A."/>
            <person name="Herve C."/>
            <person name="Jabbari K."/>
            <person name="Katinka M."/>
            <person name="Kloareg B."/>
            <person name="Kowalczyk N."/>
            <person name="Labadie K."/>
            <person name="Leblanc C."/>
            <person name="Lopez P.J."/>
            <person name="McLachlan D.H."/>
            <person name="Meslet-Cladiere L."/>
            <person name="Moustafa A."/>
            <person name="Nehr Z."/>
            <person name="Nyvall Collen P."/>
            <person name="Panaud O."/>
            <person name="Partensky F."/>
            <person name="Poulain J."/>
            <person name="Rensing S.A."/>
            <person name="Rousvoal S."/>
            <person name="Samson G."/>
            <person name="Symeonidi A."/>
            <person name="Weissenbach J."/>
            <person name="Zambounis A."/>
            <person name="Wincker P."/>
            <person name="Boyen C."/>
        </authorList>
    </citation>
    <scope>NUCLEOTIDE SEQUENCE [LARGE SCALE GENOMIC DNA]</scope>
    <source>
        <strain evidence="14">cv. Stackhouse</strain>
    </source>
</reference>
<dbReference type="GO" id="GO:0017108">
    <property type="term" value="F:5'-flap endonuclease activity"/>
    <property type="evidence" value="ECO:0007669"/>
    <property type="project" value="TreeGrafter"/>
</dbReference>
<keyword evidence="7" id="KW-0460">Magnesium</keyword>
<dbReference type="FunFam" id="1.10.150.20:FF:000011">
    <property type="entry name" value="exonuclease 1"/>
    <property type="match status" value="1"/>
</dbReference>
<dbReference type="Gene3D" id="3.40.50.1010">
    <property type="entry name" value="5'-nuclease"/>
    <property type="match status" value="1"/>
</dbReference>
<dbReference type="Proteomes" id="UP000012073">
    <property type="component" value="Unassembled WGS sequence"/>
</dbReference>
<comment type="cofactor">
    <cofactor evidence="1">
        <name>Mg(2+)</name>
        <dbReference type="ChEBI" id="CHEBI:18420"/>
    </cofactor>
</comment>
<dbReference type="InterPro" id="IPR036279">
    <property type="entry name" value="5-3_exonuclease_C_sf"/>
</dbReference>
<evidence type="ECO:0000256" key="2">
    <source>
        <dbReference type="ARBA" id="ARBA00004123"/>
    </source>
</evidence>
<dbReference type="GeneID" id="17322335"/>
<keyword evidence="6" id="KW-0378">Hydrolase</keyword>
<dbReference type="EMBL" id="HG001706">
    <property type="protein sequence ID" value="CDF34814.1"/>
    <property type="molecule type" value="Genomic_DNA"/>
</dbReference>
<feature type="compositionally biased region" description="Basic and acidic residues" evidence="10">
    <location>
        <begin position="544"/>
        <end position="554"/>
    </location>
</feature>
<dbReference type="GO" id="GO:0006281">
    <property type="term" value="P:DNA repair"/>
    <property type="evidence" value="ECO:0007669"/>
    <property type="project" value="UniProtKB-KW"/>
</dbReference>
<dbReference type="PANTHER" id="PTHR11081:SF65">
    <property type="entry name" value="DNA DAMAGE-INDUCIBLE PROTEIN DIN7-RELATED"/>
    <property type="match status" value="1"/>
</dbReference>
<dbReference type="PROSITE" id="PS00842">
    <property type="entry name" value="XPG_2"/>
    <property type="match status" value="1"/>
</dbReference>
<evidence type="ECO:0000256" key="5">
    <source>
        <dbReference type="ARBA" id="ARBA00022763"/>
    </source>
</evidence>
<dbReference type="GO" id="GO:0046872">
    <property type="term" value="F:metal ion binding"/>
    <property type="evidence" value="ECO:0007669"/>
    <property type="project" value="UniProtKB-KW"/>
</dbReference>
<dbReference type="InterPro" id="IPR044752">
    <property type="entry name" value="PIN-like_EXO1"/>
</dbReference>
<comment type="subcellular location">
    <subcellularLocation>
        <location evidence="2">Nucleus</location>
    </subcellularLocation>
</comment>
<dbReference type="CDD" id="cd09857">
    <property type="entry name" value="PIN_EXO1"/>
    <property type="match status" value="1"/>
</dbReference>
<dbReference type="Pfam" id="PF00752">
    <property type="entry name" value="XPG_N"/>
    <property type="match status" value="1"/>
</dbReference>
<dbReference type="SMART" id="SM00484">
    <property type="entry name" value="XPGI"/>
    <property type="match status" value="1"/>
</dbReference>
<evidence type="ECO:0000259" key="11">
    <source>
        <dbReference type="SMART" id="SM00484"/>
    </source>
</evidence>
<keyword evidence="3" id="KW-0540">Nuclease</keyword>
<feature type="region of interest" description="Disordered" evidence="10">
    <location>
        <begin position="460"/>
        <end position="514"/>
    </location>
</feature>
<dbReference type="RefSeq" id="XP_005714633.1">
    <property type="nucleotide sequence ID" value="XM_005714576.1"/>
</dbReference>
<name>R7Q9S7_CHOCR</name>
<dbReference type="OrthoDB" id="26491at2759"/>
<evidence type="ECO:0000256" key="9">
    <source>
        <dbReference type="ARBA" id="ARBA00023242"/>
    </source>
</evidence>
<evidence type="ECO:0000256" key="4">
    <source>
        <dbReference type="ARBA" id="ARBA00022723"/>
    </source>
</evidence>
<dbReference type="InterPro" id="IPR019974">
    <property type="entry name" value="XPG_CS"/>
</dbReference>
<dbReference type="AlphaFoldDB" id="R7Q9S7"/>
<dbReference type="Pfam" id="PF00867">
    <property type="entry name" value="XPG_I"/>
    <property type="match status" value="1"/>
</dbReference>
<evidence type="ECO:0000256" key="3">
    <source>
        <dbReference type="ARBA" id="ARBA00022722"/>
    </source>
</evidence>
<dbReference type="InterPro" id="IPR006085">
    <property type="entry name" value="XPG_DNA_repair_N"/>
</dbReference>
<dbReference type="OMA" id="MKADTHA"/>
<evidence type="ECO:0000256" key="1">
    <source>
        <dbReference type="ARBA" id="ARBA00001946"/>
    </source>
</evidence>
<dbReference type="Gene3D" id="1.10.150.20">
    <property type="entry name" value="5' to 3' exonuclease, C-terminal subdomain"/>
    <property type="match status" value="1"/>
</dbReference>
<feature type="domain" description="XPG N-terminal" evidence="12">
    <location>
        <begin position="1"/>
        <end position="99"/>
    </location>
</feature>
<organism evidence="13 14">
    <name type="scientific">Chondrus crispus</name>
    <name type="common">Carrageen Irish moss</name>
    <name type="synonym">Polymorpha crispa</name>
    <dbReference type="NCBI Taxonomy" id="2769"/>
    <lineage>
        <taxon>Eukaryota</taxon>
        <taxon>Rhodophyta</taxon>
        <taxon>Florideophyceae</taxon>
        <taxon>Rhodymeniophycidae</taxon>
        <taxon>Gigartinales</taxon>
        <taxon>Gigartinaceae</taxon>
        <taxon>Chondrus</taxon>
    </lineage>
</organism>
<sequence>MGINGLLPILKSIREQKHVKEFARTRVGVDVYGWLHRGVYTCASKLCRGVDTDLYVEYCMHRVRMLIHFGATPVIVFDGAALPMKADTHAERRERRADALAKAEAAAAKGNSRAAEDWYQKACPVTPQMARQVIRQLRRMNVEYVVAPYEADAQLAWMMQSGYVQSVITEDSDLLVYGASKVLYKMTKTGDGDLYQTKNLPALDSISMLNFSDDMFLYMCVCSGCDFFKGVNGLGMKKAHTMVKKYRTMGRLIHAIRHDRRFIVKRSFTEDFARACMVFRHQTVFDLRESKTVPLRELDAIAKAKIPPGVLVETEGETIDWSFLGAHRDPAIAKKIAQGYLHPGSLKEYDDPLDVVQRPLGQRRRPQSYTPENQIRSTPKRVAMDIRGFQVQPAKSSSSPGGFSLATNLRQRLTRGSRTFNPRRIAAGFKAANKSSQTQNPRFTANQSGDIWASFKRPQLSPIPTQADTDEPPESQFTFPEAATPENRGSSGSEDEKESSPRRLNKRPRTAVTEEVKIESNDVCAPDSTRVQAVNRVLARFATHPKDEKSEKFVPDSIPPPPSPGPDDNGFSDCDDGEMPPNENPRNDSRAMKRKKLKAVPEAKQGQSRRTHLQRRIDWPFERPYQKEIH</sequence>
<keyword evidence="8" id="KW-0234">DNA repair</keyword>
<protein>
    <submittedName>
        <fullName evidence="13">Uncharacterized protein</fullName>
    </submittedName>
</protein>
<dbReference type="SUPFAM" id="SSF88723">
    <property type="entry name" value="PIN domain-like"/>
    <property type="match status" value="1"/>
</dbReference>